<dbReference type="Gene3D" id="3.30.40.10">
    <property type="entry name" value="Zinc/RING finger domain, C3HC4 (zinc finger)"/>
    <property type="match status" value="1"/>
</dbReference>
<gene>
    <name evidence="4 6" type="ORF">BDZ99DRAFT_533624</name>
</gene>
<dbReference type="GO" id="GO:0008270">
    <property type="term" value="F:zinc ion binding"/>
    <property type="evidence" value="ECO:0007669"/>
    <property type="project" value="UniProtKB-KW"/>
</dbReference>
<feature type="region of interest" description="Disordered" evidence="2">
    <location>
        <begin position="156"/>
        <end position="175"/>
    </location>
</feature>
<protein>
    <recommendedName>
        <fullName evidence="3">RING-type domain-containing protein</fullName>
    </recommendedName>
</protein>
<dbReference type="GeneID" id="54467404"/>
<feature type="compositionally biased region" description="Acidic residues" evidence="2">
    <location>
        <begin position="157"/>
        <end position="175"/>
    </location>
</feature>
<evidence type="ECO:0000256" key="2">
    <source>
        <dbReference type="SAM" id="MobiDB-lite"/>
    </source>
</evidence>
<keyword evidence="5" id="KW-1185">Reference proteome</keyword>
<reference evidence="6" key="2">
    <citation type="submission" date="2020-04" db="EMBL/GenBank/DDBJ databases">
        <authorList>
            <consortium name="NCBI Genome Project"/>
        </authorList>
    </citation>
    <scope>NUCLEOTIDE SEQUENCE</scope>
    <source>
        <strain evidence="6">CBS 304.34</strain>
    </source>
</reference>
<proteinExistence type="predicted"/>
<organism evidence="4">
    <name type="scientific">Mytilinidion resinicola</name>
    <dbReference type="NCBI Taxonomy" id="574789"/>
    <lineage>
        <taxon>Eukaryota</taxon>
        <taxon>Fungi</taxon>
        <taxon>Dikarya</taxon>
        <taxon>Ascomycota</taxon>
        <taxon>Pezizomycotina</taxon>
        <taxon>Dothideomycetes</taxon>
        <taxon>Pleosporomycetidae</taxon>
        <taxon>Mytilinidiales</taxon>
        <taxon>Mytilinidiaceae</taxon>
        <taxon>Mytilinidion</taxon>
    </lineage>
</organism>
<dbReference type="PROSITE" id="PS50089">
    <property type="entry name" value="ZF_RING_2"/>
    <property type="match status" value="1"/>
</dbReference>
<evidence type="ECO:0000313" key="5">
    <source>
        <dbReference type="Proteomes" id="UP000504636"/>
    </source>
</evidence>
<reference evidence="4 6" key="1">
    <citation type="journal article" date="2020" name="Stud. Mycol.">
        <title>101 Dothideomycetes genomes: a test case for predicting lifestyles and emergence of pathogens.</title>
        <authorList>
            <person name="Haridas S."/>
            <person name="Albert R."/>
            <person name="Binder M."/>
            <person name="Bloem J."/>
            <person name="Labutti K."/>
            <person name="Salamov A."/>
            <person name="Andreopoulos B."/>
            <person name="Baker S."/>
            <person name="Barry K."/>
            <person name="Bills G."/>
            <person name="Bluhm B."/>
            <person name="Cannon C."/>
            <person name="Castanera R."/>
            <person name="Culley D."/>
            <person name="Daum C."/>
            <person name="Ezra D."/>
            <person name="Gonzalez J."/>
            <person name="Henrissat B."/>
            <person name="Kuo A."/>
            <person name="Liang C."/>
            <person name="Lipzen A."/>
            <person name="Lutzoni F."/>
            <person name="Magnuson J."/>
            <person name="Mondo S."/>
            <person name="Nolan M."/>
            <person name="Ohm R."/>
            <person name="Pangilinan J."/>
            <person name="Park H.-J."/>
            <person name="Ramirez L."/>
            <person name="Alfaro M."/>
            <person name="Sun H."/>
            <person name="Tritt A."/>
            <person name="Yoshinaga Y."/>
            <person name="Zwiers L.-H."/>
            <person name="Turgeon B."/>
            <person name="Goodwin S."/>
            <person name="Spatafora J."/>
            <person name="Crous P."/>
            <person name="Grigoriev I."/>
        </authorList>
    </citation>
    <scope>NUCLEOTIDE SEQUENCE</scope>
    <source>
        <strain evidence="4 6">CBS 304.34</strain>
    </source>
</reference>
<keyword evidence="1" id="KW-0479">Metal-binding</keyword>
<dbReference type="SMART" id="SM00184">
    <property type="entry name" value="RING"/>
    <property type="match status" value="1"/>
</dbReference>
<dbReference type="AlphaFoldDB" id="A0A6A6YJX8"/>
<evidence type="ECO:0000313" key="6">
    <source>
        <dbReference type="RefSeq" id="XP_033576075.1"/>
    </source>
</evidence>
<dbReference type="InterPro" id="IPR001841">
    <property type="entry name" value="Znf_RING"/>
</dbReference>
<dbReference type="Pfam" id="PF13639">
    <property type="entry name" value="zf-RING_2"/>
    <property type="match status" value="1"/>
</dbReference>
<keyword evidence="1" id="KW-0862">Zinc</keyword>
<sequence length="175" mass="19850">MSLDEVVTRCDVPEDEPTCAICKEESNDEHRAIQTACFHVFGEECLSNWVQRFPRHQASCPMCLRILELPIENRTGFFMTPKARRELIRENKERQFRERAAAVETTPRSAIPKVVGAAIPAALADAQQLQENMRNNMSRFETFLEDGVEEVSLADLEALEESYSTEDGDDQAELA</sequence>
<evidence type="ECO:0000313" key="4">
    <source>
        <dbReference type="EMBL" id="KAF2809111.1"/>
    </source>
</evidence>
<accession>A0A6A6YJX8</accession>
<dbReference type="EMBL" id="MU003702">
    <property type="protein sequence ID" value="KAF2809111.1"/>
    <property type="molecule type" value="Genomic_DNA"/>
</dbReference>
<feature type="domain" description="RING-type" evidence="3">
    <location>
        <begin position="19"/>
        <end position="63"/>
    </location>
</feature>
<evidence type="ECO:0000256" key="1">
    <source>
        <dbReference type="PROSITE-ProRule" id="PRU00175"/>
    </source>
</evidence>
<dbReference type="OrthoDB" id="3657150at2759"/>
<name>A0A6A6YJX8_9PEZI</name>
<dbReference type="RefSeq" id="XP_033576075.1">
    <property type="nucleotide sequence ID" value="XM_033726511.1"/>
</dbReference>
<evidence type="ECO:0000259" key="3">
    <source>
        <dbReference type="PROSITE" id="PS50089"/>
    </source>
</evidence>
<dbReference type="SUPFAM" id="SSF57850">
    <property type="entry name" value="RING/U-box"/>
    <property type="match status" value="1"/>
</dbReference>
<dbReference type="InterPro" id="IPR013083">
    <property type="entry name" value="Znf_RING/FYVE/PHD"/>
</dbReference>
<reference evidence="6" key="3">
    <citation type="submission" date="2025-04" db="UniProtKB">
        <authorList>
            <consortium name="RefSeq"/>
        </authorList>
    </citation>
    <scope>IDENTIFICATION</scope>
    <source>
        <strain evidence="6">CBS 304.34</strain>
    </source>
</reference>
<keyword evidence="1" id="KW-0863">Zinc-finger</keyword>
<dbReference type="Proteomes" id="UP000504636">
    <property type="component" value="Unplaced"/>
</dbReference>